<keyword evidence="10" id="KW-1185">Reference proteome</keyword>
<feature type="transmembrane region" description="Helical" evidence="7">
    <location>
        <begin position="344"/>
        <end position="368"/>
    </location>
</feature>
<evidence type="ECO:0000259" key="8">
    <source>
        <dbReference type="PROSITE" id="PS50011"/>
    </source>
</evidence>
<feature type="compositionally biased region" description="Basic and acidic residues" evidence="6">
    <location>
        <begin position="420"/>
        <end position="450"/>
    </location>
</feature>
<keyword evidence="7" id="KW-0812">Transmembrane</keyword>
<keyword evidence="3 9" id="KW-0418">Kinase</keyword>
<dbReference type="EMBL" id="JAVFWO010000009">
    <property type="protein sequence ID" value="MDQ7880315.1"/>
    <property type="molecule type" value="Genomic_DNA"/>
</dbReference>
<keyword evidence="7" id="KW-0472">Membrane</keyword>
<evidence type="ECO:0000256" key="2">
    <source>
        <dbReference type="ARBA" id="ARBA00022741"/>
    </source>
</evidence>
<reference evidence="9 10" key="1">
    <citation type="submission" date="2023-08" db="EMBL/GenBank/DDBJ databases">
        <title>Microbacterium psychrotolerans sp. nov., a psychrotolerant bacterium isolated from soil in Heilongjiang Province, China.</title>
        <authorList>
            <person name="An P."/>
            <person name="Zhao D."/>
            <person name="Xiang H."/>
        </authorList>
    </citation>
    <scope>NUCLEOTIDE SEQUENCE [LARGE SCALE GENOMIC DNA]</scope>
    <source>
        <strain evidence="9 10">QXD-8</strain>
    </source>
</reference>
<evidence type="ECO:0000256" key="1">
    <source>
        <dbReference type="ARBA" id="ARBA00022679"/>
    </source>
</evidence>
<dbReference type="RefSeq" id="WP_308870004.1">
    <property type="nucleotide sequence ID" value="NZ_JAVFWO010000009.1"/>
</dbReference>
<feature type="compositionally biased region" description="Low complexity" evidence="6">
    <location>
        <begin position="376"/>
        <end position="387"/>
    </location>
</feature>
<evidence type="ECO:0000256" key="6">
    <source>
        <dbReference type="SAM" id="MobiDB-lite"/>
    </source>
</evidence>
<dbReference type="InterPro" id="IPR011009">
    <property type="entry name" value="Kinase-like_dom_sf"/>
</dbReference>
<dbReference type="InterPro" id="IPR000719">
    <property type="entry name" value="Prot_kinase_dom"/>
</dbReference>
<comment type="caution">
    <text evidence="9">The sequence shown here is derived from an EMBL/GenBank/DDBJ whole genome shotgun (WGS) entry which is preliminary data.</text>
</comment>
<dbReference type="Proteomes" id="UP001235133">
    <property type="component" value="Unassembled WGS sequence"/>
</dbReference>
<dbReference type="PANTHER" id="PTHR43289">
    <property type="entry name" value="MITOGEN-ACTIVATED PROTEIN KINASE KINASE KINASE 20-RELATED"/>
    <property type="match status" value="1"/>
</dbReference>
<dbReference type="PROSITE" id="PS00107">
    <property type="entry name" value="PROTEIN_KINASE_ATP"/>
    <property type="match status" value="1"/>
</dbReference>
<evidence type="ECO:0000313" key="10">
    <source>
        <dbReference type="Proteomes" id="UP001235133"/>
    </source>
</evidence>
<dbReference type="PROSITE" id="PS50011">
    <property type="entry name" value="PROTEIN_KINASE_DOM"/>
    <property type="match status" value="1"/>
</dbReference>
<feature type="region of interest" description="Disordered" evidence="6">
    <location>
        <begin position="376"/>
        <end position="450"/>
    </location>
</feature>
<evidence type="ECO:0000256" key="4">
    <source>
        <dbReference type="ARBA" id="ARBA00022840"/>
    </source>
</evidence>
<feature type="binding site" evidence="5">
    <location>
        <position position="46"/>
    </location>
    <ligand>
        <name>ATP</name>
        <dbReference type="ChEBI" id="CHEBI:30616"/>
    </ligand>
</feature>
<dbReference type="SMART" id="SM00220">
    <property type="entry name" value="S_TKc"/>
    <property type="match status" value="1"/>
</dbReference>
<evidence type="ECO:0000256" key="5">
    <source>
        <dbReference type="PROSITE-ProRule" id="PRU10141"/>
    </source>
</evidence>
<protein>
    <submittedName>
        <fullName evidence="9">Protein kinase</fullName>
    </submittedName>
</protein>
<feature type="compositionally biased region" description="Acidic residues" evidence="6">
    <location>
        <begin position="395"/>
        <end position="406"/>
    </location>
</feature>
<evidence type="ECO:0000313" key="9">
    <source>
        <dbReference type="EMBL" id="MDQ7880315.1"/>
    </source>
</evidence>
<sequence length="450" mass="47183">MANVEAESTAALLDGRYRLGECVGEGGMARVYRGEDVVLGRTVAIKVIRPGIDGASSERARSEMAVLASLNHPSLVTLYDARLVPQRPEYLVMEFVEGPTLAARLAQGTLPPEIVGHFAAELGEALHVVHSAGIVHRDIKPSNVLLTPPQLPGARPHAKLADFGIALLLDASRITSPGMVIGTAAYLAPEQVRGADPAPPADVYSLGLVLLEALTGRRDQAGGQGAEVALRRLQNPPTIPDSVDRRWTRLLTRMLDPDPGARPTAAEVATQAGRLAVPSQPEPASSTRATVPVALAAAAEAGADAGATDVYDSTEGEPLTRTRLLPAPEDPAPSSGRTGRRTGLVAVVGASIAAVVIAGAAIIGFSFMGGPDQAPVPAATTPADTVPSEPPAPTEVEDPGDEDVVVDDQSGLSEEEREAAEEAQKRIKEEQKKLDEEQRKRAQEERKKAE</sequence>
<accession>A0ABU0Z6T7</accession>
<keyword evidence="4 5" id="KW-0067">ATP-binding</keyword>
<feature type="region of interest" description="Disordered" evidence="6">
    <location>
        <begin position="304"/>
        <end position="340"/>
    </location>
</feature>
<proteinExistence type="predicted"/>
<dbReference type="PROSITE" id="PS00108">
    <property type="entry name" value="PROTEIN_KINASE_ST"/>
    <property type="match status" value="1"/>
</dbReference>
<keyword evidence="7" id="KW-1133">Transmembrane helix</keyword>
<feature type="domain" description="Protein kinase" evidence="8">
    <location>
        <begin position="17"/>
        <end position="275"/>
    </location>
</feature>
<keyword evidence="1" id="KW-0808">Transferase</keyword>
<dbReference type="InterPro" id="IPR008271">
    <property type="entry name" value="Ser/Thr_kinase_AS"/>
</dbReference>
<gene>
    <name evidence="9" type="ORF">Q9R08_20170</name>
</gene>
<dbReference type="Pfam" id="PF00069">
    <property type="entry name" value="Pkinase"/>
    <property type="match status" value="1"/>
</dbReference>
<dbReference type="GO" id="GO:0016301">
    <property type="term" value="F:kinase activity"/>
    <property type="evidence" value="ECO:0007669"/>
    <property type="project" value="UniProtKB-KW"/>
</dbReference>
<dbReference type="Gene3D" id="1.10.510.10">
    <property type="entry name" value="Transferase(Phosphotransferase) domain 1"/>
    <property type="match status" value="1"/>
</dbReference>
<dbReference type="Gene3D" id="3.30.200.20">
    <property type="entry name" value="Phosphorylase Kinase, domain 1"/>
    <property type="match status" value="1"/>
</dbReference>
<evidence type="ECO:0000256" key="7">
    <source>
        <dbReference type="SAM" id="Phobius"/>
    </source>
</evidence>
<evidence type="ECO:0000256" key="3">
    <source>
        <dbReference type="ARBA" id="ARBA00022777"/>
    </source>
</evidence>
<dbReference type="PANTHER" id="PTHR43289:SF34">
    <property type="entry name" value="SERINE_THREONINE-PROTEIN KINASE YBDM-RELATED"/>
    <property type="match status" value="1"/>
</dbReference>
<dbReference type="InterPro" id="IPR017441">
    <property type="entry name" value="Protein_kinase_ATP_BS"/>
</dbReference>
<name>A0ABU0Z6T7_9MICO</name>
<keyword evidence="2 5" id="KW-0547">Nucleotide-binding</keyword>
<dbReference type="SUPFAM" id="SSF56112">
    <property type="entry name" value="Protein kinase-like (PK-like)"/>
    <property type="match status" value="1"/>
</dbReference>
<organism evidence="9 10">
    <name type="scientific">Microbacterium psychrotolerans</name>
    <dbReference type="NCBI Taxonomy" id="3068321"/>
    <lineage>
        <taxon>Bacteria</taxon>
        <taxon>Bacillati</taxon>
        <taxon>Actinomycetota</taxon>
        <taxon>Actinomycetes</taxon>
        <taxon>Micrococcales</taxon>
        <taxon>Microbacteriaceae</taxon>
        <taxon>Microbacterium</taxon>
    </lineage>
</organism>
<dbReference type="CDD" id="cd14014">
    <property type="entry name" value="STKc_PknB_like"/>
    <property type="match status" value="1"/>
</dbReference>